<keyword evidence="12" id="KW-0675">Receptor</keyword>
<accession>A0ABM4FQZ4</accession>
<evidence type="ECO:0000259" key="9">
    <source>
        <dbReference type="PROSITE" id="PS50017"/>
    </source>
</evidence>
<keyword evidence="5" id="KW-0325">Glycoprotein</keyword>
<evidence type="ECO:0000256" key="1">
    <source>
        <dbReference type="ARBA" id="ARBA00022703"/>
    </source>
</evidence>
<feature type="region of interest" description="Disordered" evidence="7">
    <location>
        <begin position="1"/>
        <end position="79"/>
    </location>
</feature>
<dbReference type="SMART" id="SM00005">
    <property type="entry name" value="DEATH"/>
    <property type="match status" value="1"/>
</dbReference>
<feature type="repeat" description="TNFR-Cys" evidence="6">
    <location>
        <begin position="156"/>
        <end position="193"/>
    </location>
</feature>
<feature type="region of interest" description="Disordered" evidence="7">
    <location>
        <begin position="385"/>
        <end position="404"/>
    </location>
</feature>
<keyword evidence="2" id="KW-0732">Signal</keyword>
<keyword evidence="4 6" id="KW-1015">Disulfide bond</keyword>
<feature type="compositionally biased region" description="Pro residues" evidence="7">
    <location>
        <begin position="138"/>
        <end position="147"/>
    </location>
</feature>
<evidence type="ECO:0000256" key="3">
    <source>
        <dbReference type="ARBA" id="ARBA00022737"/>
    </source>
</evidence>
<feature type="compositionally biased region" description="Low complexity" evidence="7">
    <location>
        <begin position="12"/>
        <end position="38"/>
    </location>
</feature>
<evidence type="ECO:0000313" key="11">
    <source>
        <dbReference type="Proteomes" id="UP001652627"/>
    </source>
</evidence>
<evidence type="ECO:0000259" key="10">
    <source>
        <dbReference type="PROSITE" id="PS50050"/>
    </source>
</evidence>
<dbReference type="InterPro" id="IPR022329">
    <property type="entry name" value="TNFR_25"/>
</dbReference>
<gene>
    <name evidence="12" type="primary">TNFRSF25</name>
</gene>
<dbReference type="InterPro" id="IPR000488">
    <property type="entry name" value="Death_dom"/>
</dbReference>
<comment type="caution">
    <text evidence="6">Lacks conserved residue(s) required for the propagation of feature annotation.</text>
</comment>
<feature type="repeat" description="TNFR-Cys" evidence="6">
    <location>
        <begin position="238"/>
        <end position="280"/>
    </location>
</feature>
<feature type="transmembrane region" description="Helical" evidence="8">
    <location>
        <begin position="323"/>
        <end position="340"/>
    </location>
</feature>
<dbReference type="RefSeq" id="XP_067167372.1">
    <property type="nucleotide sequence ID" value="XM_067311271.1"/>
</dbReference>
<feature type="compositionally biased region" description="Gly residues" evidence="7">
    <location>
        <begin position="1"/>
        <end position="11"/>
    </location>
</feature>
<dbReference type="GeneID" id="136994264"/>
<dbReference type="PROSITE" id="PS50017">
    <property type="entry name" value="DEATH_DOMAIN"/>
    <property type="match status" value="1"/>
</dbReference>
<feature type="repeat" description="TNFR-Cys" evidence="6">
    <location>
        <begin position="195"/>
        <end position="237"/>
    </location>
</feature>
<feature type="compositionally biased region" description="Pro residues" evidence="7">
    <location>
        <begin position="430"/>
        <end position="452"/>
    </location>
</feature>
<keyword evidence="8" id="KW-0812">Transmembrane</keyword>
<dbReference type="SUPFAM" id="SSF57586">
    <property type="entry name" value="TNF receptor-like"/>
    <property type="match status" value="1"/>
</dbReference>
<keyword evidence="11" id="KW-1185">Reference proteome</keyword>
<feature type="domain" description="TNFR-Cys" evidence="10">
    <location>
        <begin position="238"/>
        <end position="280"/>
    </location>
</feature>
<evidence type="ECO:0000256" key="8">
    <source>
        <dbReference type="SAM" id="Phobius"/>
    </source>
</evidence>
<evidence type="ECO:0000313" key="12">
    <source>
        <dbReference type="RefSeq" id="XP_067167372.1"/>
    </source>
</evidence>
<keyword evidence="1" id="KW-0053">Apoptosis</keyword>
<protein>
    <submittedName>
        <fullName evidence="12">Tumor necrosis factor receptor superfamily member 25</fullName>
    </submittedName>
</protein>
<name>A0ABM4FQZ4_9AVES</name>
<feature type="disulfide bond" evidence="6">
    <location>
        <begin position="196"/>
        <end position="211"/>
    </location>
</feature>
<dbReference type="PROSITE" id="PS00652">
    <property type="entry name" value="TNFR_NGFR_1"/>
    <property type="match status" value="2"/>
</dbReference>
<dbReference type="Pfam" id="PF00531">
    <property type="entry name" value="Death"/>
    <property type="match status" value="1"/>
</dbReference>
<proteinExistence type="predicted"/>
<feature type="domain" description="TNFR-Cys" evidence="10">
    <location>
        <begin position="195"/>
        <end position="237"/>
    </location>
</feature>
<keyword evidence="8" id="KW-1133">Transmembrane helix</keyword>
<feature type="domain" description="Death" evidence="9">
    <location>
        <begin position="457"/>
        <end position="538"/>
    </location>
</feature>
<reference evidence="12" key="1">
    <citation type="submission" date="2025-08" db="UniProtKB">
        <authorList>
            <consortium name="RefSeq"/>
        </authorList>
    </citation>
    <scope>IDENTIFICATION</scope>
    <source>
        <tissue evidence="12">Blood</tissue>
    </source>
</reference>
<feature type="domain" description="TNFR-Cys" evidence="10">
    <location>
        <begin position="156"/>
        <end position="193"/>
    </location>
</feature>
<feature type="region of interest" description="Disordered" evidence="7">
    <location>
        <begin position="427"/>
        <end position="454"/>
    </location>
</feature>
<evidence type="ECO:0000256" key="2">
    <source>
        <dbReference type="ARBA" id="ARBA00022729"/>
    </source>
</evidence>
<evidence type="ECO:0000256" key="5">
    <source>
        <dbReference type="ARBA" id="ARBA00023180"/>
    </source>
</evidence>
<feature type="non-terminal residue" evidence="12">
    <location>
        <position position="1"/>
    </location>
</feature>
<dbReference type="SMART" id="SM00208">
    <property type="entry name" value="TNFR"/>
    <property type="match status" value="3"/>
</dbReference>
<keyword evidence="3" id="KW-0677">Repeat</keyword>
<evidence type="ECO:0000256" key="7">
    <source>
        <dbReference type="SAM" id="MobiDB-lite"/>
    </source>
</evidence>
<organism evidence="11 12">
    <name type="scientific">Apteryx mantelli</name>
    <name type="common">North Island brown kiwi</name>
    <dbReference type="NCBI Taxonomy" id="2696672"/>
    <lineage>
        <taxon>Eukaryota</taxon>
        <taxon>Metazoa</taxon>
        <taxon>Chordata</taxon>
        <taxon>Craniata</taxon>
        <taxon>Vertebrata</taxon>
        <taxon>Euteleostomi</taxon>
        <taxon>Archelosauria</taxon>
        <taxon>Archosauria</taxon>
        <taxon>Dinosauria</taxon>
        <taxon>Saurischia</taxon>
        <taxon>Theropoda</taxon>
        <taxon>Coelurosauria</taxon>
        <taxon>Aves</taxon>
        <taxon>Palaeognathae</taxon>
        <taxon>Apterygiformes</taxon>
        <taxon>Apterygidae</taxon>
        <taxon>Apteryx</taxon>
    </lineage>
</organism>
<dbReference type="Proteomes" id="UP001652627">
    <property type="component" value="Chromosome 26"/>
</dbReference>
<dbReference type="Gene3D" id="2.10.50.10">
    <property type="entry name" value="Tumor Necrosis Factor Receptor, subunit A, domain 2"/>
    <property type="match status" value="2"/>
</dbReference>
<sequence>GSAGSQGGGERGLLTGTAAAAPAPAAGSRAPGAAGAPAQPFPAAPARHQEAAYSGTAGSAAPGLPRGIPGSHGHASRAWAPGEDDARLLRLCRLAGASGCLQPALSAQVLLAALWLAASGERSWALQDGTVPGRPRGPASPSPQPPRPGRRAARASCPAGMRWSEAGRRCCAECPAGTFLRSPCMSHSNDSVCEPCPAGTFHSQPNTAPECQACYECDHQAFQSVLRNCSATSNVVCSCEPGRFRHCIDERCSEFTCHECRPCTGRLIQRPCSATQDTQCGSCKPDFYAEGGECWPCHLRPVEKCGEECKRACKDRQGLGLEYLLLGLAGPLFLGALAIYHKRQRLRLRQDASAPGPLPGPAPGPAPGDAVGGCCGGHSSLPAPAPAPAGEAAPWSQVPPAAAARSHPESQALLRCCPLDRDAHAAPCQPSAPPAPAGIPSPGSPPHGPAAGPPLQGSRLYAVIDAVPLRRWKEFVRVLGLPDTEIEVVEVEFTHVRDQQYEMLKRWCQQTSASLDPVFAALKRMELAGCAEALRLRLQDCP</sequence>
<dbReference type="InterPro" id="IPR001368">
    <property type="entry name" value="TNFR/NGFR_Cys_rich_reg"/>
</dbReference>
<dbReference type="InterPro" id="IPR011029">
    <property type="entry name" value="DEATH-like_dom_sf"/>
</dbReference>
<dbReference type="PANTHER" id="PTHR47220:SF1">
    <property type="entry name" value="TUMOR NECROSIS FACTOR RECEPTOR SUPERFAMILY MEMBER 25"/>
    <property type="match status" value="1"/>
</dbReference>
<feature type="region of interest" description="Disordered" evidence="7">
    <location>
        <begin position="126"/>
        <end position="154"/>
    </location>
</feature>
<dbReference type="Gene3D" id="1.10.533.10">
    <property type="entry name" value="Death Domain, Fas"/>
    <property type="match status" value="1"/>
</dbReference>
<dbReference type="PROSITE" id="PS50050">
    <property type="entry name" value="TNFR_NGFR_2"/>
    <property type="match status" value="3"/>
</dbReference>
<dbReference type="SUPFAM" id="SSF47986">
    <property type="entry name" value="DEATH domain"/>
    <property type="match status" value="1"/>
</dbReference>
<evidence type="ECO:0000256" key="4">
    <source>
        <dbReference type="ARBA" id="ARBA00023157"/>
    </source>
</evidence>
<keyword evidence="8" id="KW-0472">Membrane</keyword>
<dbReference type="PANTHER" id="PTHR47220">
    <property type="entry name" value="TUMOR NECROSIS FACTOR RECEPTOR SUPERFAMILY MEMBER 25"/>
    <property type="match status" value="1"/>
</dbReference>
<dbReference type="Pfam" id="PF00020">
    <property type="entry name" value="TNFR_c6"/>
    <property type="match status" value="1"/>
</dbReference>
<feature type="disulfide bond" evidence="6">
    <location>
        <begin position="171"/>
        <end position="184"/>
    </location>
</feature>
<evidence type="ECO:0000256" key="6">
    <source>
        <dbReference type="PROSITE-ProRule" id="PRU00206"/>
    </source>
</evidence>